<dbReference type="PANTHER" id="PTHR31061:SF24">
    <property type="entry name" value="LD22376P"/>
    <property type="match status" value="1"/>
</dbReference>
<sequence length="611" mass="69575">MKLQMSSFSFGCFPATTELSFKPDTAIVNVIAAPGAELIVNQLDCKNCSASLTCAFGENHAIKALFNTTGDSAYRVISKNGSELAHGTASLSHMGTYEISQTGLKVLENGDYTRYFSYPLVILFFLAFFYPYLRQRIGLAARRYLARRDENYSRIEDSEIIYNEEFPNHMQNKTYVLVHVLRGVALLLMMFVNAGGAGMGIFQHSIWDGLTVADWVFPFFLFLFGASMSISWNVIYGRFLSWDFRPHARHVFRMTELFFIGFLIVNTTDEPNNWGNVRIFGVLQRFALCGLIVHFAHVALYRSSYEGHKGNTERAINRCVICYPTVRRTFWDDLFCVPDSNLVPNDENANKNWVRLIQFRMVAFFLVLGIIATVLQKTLTVPGCPMGYMGPGGLIEQGEFFNCTGGITSFIDSFVLGQNHMYSNPTCKTLYQCPGSFDPEGLFTTLLAAYNVFMGYQAAIFLMFSSNSMEFLQSSSLFTISNAVLGIVLHFTILPANKNLWTLSFALLTTGISMGVFSTISYVIYNHPQQEYRYYPKSLHYMGLYSLEIYVFSTFLEGRVPVVVSYLKPYFIQQALSSILLCLFFMFYAFYRHYRAALFIVPRRGEYTRDW</sequence>
<comment type="caution">
    <text evidence="2">The sequence shown here is derived from an EMBL/GenBank/DDBJ whole genome shotgun (WGS) entry which is preliminary data.</text>
</comment>
<feature type="transmembrane region" description="Helical" evidence="1">
    <location>
        <begin position="442"/>
        <end position="464"/>
    </location>
</feature>
<keyword evidence="1" id="KW-1133">Transmembrane helix</keyword>
<feature type="transmembrane region" description="Helical" evidence="1">
    <location>
        <begin position="476"/>
        <end position="494"/>
    </location>
</feature>
<gene>
    <name evidence="2" type="ORF">CAUJ_LOCUS4786</name>
</gene>
<organism evidence="2 3">
    <name type="scientific">Caenorhabditis auriculariae</name>
    <dbReference type="NCBI Taxonomy" id="2777116"/>
    <lineage>
        <taxon>Eukaryota</taxon>
        <taxon>Metazoa</taxon>
        <taxon>Ecdysozoa</taxon>
        <taxon>Nematoda</taxon>
        <taxon>Chromadorea</taxon>
        <taxon>Rhabditida</taxon>
        <taxon>Rhabditina</taxon>
        <taxon>Rhabditomorpha</taxon>
        <taxon>Rhabditoidea</taxon>
        <taxon>Rhabditidae</taxon>
        <taxon>Peloderinae</taxon>
        <taxon>Caenorhabditis</taxon>
    </lineage>
</organism>
<evidence type="ECO:0000313" key="2">
    <source>
        <dbReference type="EMBL" id="CAD6188867.1"/>
    </source>
</evidence>
<feature type="transmembrane region" description="Helical" evidence="1">
    <location>
        <begin position="251"/>
        <end position="267"/>
    </location>
</feature>
<feature type="transmembrane region" description="Helical" evidence="1">
    <location>
        <begin position="279"/>
        <end position="301"/>
    </location>
</feature>
<feature type="transmembrane region" description="Helical" evidence="1">
    <location>
        <begin position="545"/>
        <end position="564"/>
    </location>
</feature>
<dbReference type="PANTHER" id="PTHR31061">
    <property type="entry name" value="LD22376P"/>
    <property type="match status" value="1"/>
</dbReference>
<evidence type="ECO:0008006" key="4">
    <source>
        <dbReference type="Google" id="ProtNLM"/>
    </source>
</evidence>
<evidence type="ECO:0000313" key="3">
    <source>
        <dbReference type="Proteomes" id="UP000835052"/>
    </source>
</evidence>
<keyword evidence="3" id="KW-1185">Reference proteome</keyword>
<protein>
    <recommendedName>
        <fullName evidence="4">DUF5009 domain-containing protein</fullName>
    </recommendedName>
</protein>
<feature type="transmembrane region" description="Helical" evidence="1">
    <location>
        <begin position="215"/>
        <end position="239"/>
    </location>
</feature>
<dbReference type="EMBL" id="CAJGYM010000009">
    <property type="protein sequence ID" value="CAD6188867.1"/>
    <property type="molecule type" value="Genomic_DNA"/>
</dbReference>
<dbReference type="AlphaFoldDB" id="A0A8S1H0D9"/>
<dbReference type="OrthoDB" id="2149840at2759"/>
<feature type="transmembrane region" description="Helical" evidence="1">
    <location>
        <begin position="115"/>
        <end position="133"/>
    </location>
</feature>
<feature type="transmembrane region" description="Helical" evidence="1">
    <location>
        <begin position="180"/>
        <end position="203"/>
    </location>
</feature>
<keyword evidence="1" id="KW-0812">Transmembrane</keyword>
<evidence type="ECO:0000256" key="1">
    <source>
        <dbReference type="SAM" id="Phobius"/>
    </source>
</evidence>
<keyword evidence="1" id="KW-0472">Membrane</keyword>
<reference evidence="2" key="1">
    <citation type="submission" date="2020-10" db="EMBL/GenBank/DDBJ databases">
        <authorList>
            <person name="Kikuchi T."/>
        </authorList>
    </citation>
    <scope>NUCLEOTIDE SEQUENCE</scope>
    <source>
        <strain evidence="2">NKZ352</strain>
    </source>
</reference>
<accession>A0A8S1H0D9</accession>
<dbReference type="Proteomes" id="UP000835052">
    <property type="component" value="Unassembled WGS sequence"/>
</dbReference>
<feature type="transmembrane region" description="Helical" evidence="1">
    <location>
        <begin position="570"/>
        <end position="591"/>
    </location>
</feature>
<feature type="transmembrane region" description="Helical" evidence="1">
    <location>
        <begin position="361"/>
        <end position="379"/>
    </location>
</feature>
<feature type="transmembrane region" description="Helical" evidence="1">
    <location>
        <begin position="500"/>
        <end position="525"/>
    </location>
</feature>
<name>A0A8S1H0D9_9PELO</name>
<proteinExistence type="predicted"/>